<evidence type="ECO:0000313" key="1">
    <source>
        <dbReference type="EMBL" id="KKL04865.1"/>
    </source>
</evidence>
<name>A0A0F9A5W9_9ZZZZ</name>
<sequence length="92" mass="10094">MKVWEPWTPEVGQTVMMRRPSGECVCPECGEPAHSSLDRVDWPAKAIVIAIDRVPPSQCGHFQPSHRIAIRSSVYGVGCAAVIELEPVEDPV</sequence>
<organism evidence="1">
    <name type="scientific">marine sediment metagenome</name>
    <dbReference type="NCBI Taxonomy" id="412755"/>
    <lineage>
        <taxon>unclassified sequences</taxon>
        <taxon>metagenomes</taxon>
        <taxon>ecological metagenomes</taxon>
    </lineage>
</organism>
<accession>A0A0F9A5W9</accession>
<comment type="caution">
    <text evidence="1">The sequence shown here is derived from an EMBL/GenBank/DDBJ whole genome shotgun (WGS) entry which is preliminary data.</text>
</comment>
<proteinExistence type="predicted"/>
<dbReference type="AlphaFoldDB" id="A0A0F9A5W9"/>
<protein>
    <submittedName>
        <fullName evidence="1">Uncharacterized protein</fullName>
    </submittedName>
</protein>
<dbReference type="EMBL" id="LAZR01044356">
    <property type="protein sequence ID" value="KKL04865.1"/>
    <property type="molecule type" value="Genomic_DNA"/>
</dbReference>
<gene>
    <name evidence="1" type="ORF">LCGC14_2611790</name>
</gene>
<reference evidence="1" key="1">
    <citation type="journal article" date="2015" name="Nature">
        <title>Complex archaea that bridge the gap between prokaryotes and eukaryotes.</title>
        <authorList>
            <person name="Spang A."/>
            <person name="Saw J.H."/>
            <person name="Jorgensen S.L."/>
            <person name="Zaremba-Niedzwiedzka K."/>
            <person name="Martijn J."/>
            <person name="Lind A.E."/>
            <person name="van Eijk R."/>
            <person name="Schleper C."/>
            <person name="Guy L."/>
            <person name="Ettema T.J."/>
        </authorList>
    </citation>
    <scope>NUCLEOTIDE SEQUENCE</scope>
</reference>